<evidence type="ECO:0000256" key="4">
    <source>
        <dbReference type="ARBA" id="ARBA00022475"/>
    </source>
</evidence>
<dbReference type="EMBL" id="JBHUML010000003">
    <property type="protein sequence ID" value="MFD2706012.1"/>
    <property type="molecule type" value="Genomic_DNA"/>
</dbReference>
<evidence type="ECO:0000256" key="9">
    <source>
        <dbReference type="RuleBase" id="RU367153"/>
    </source>
</evidence>
<feature type="transmembrane region" description="Helical" evidence="9">
    <location>
        <begin position="72"/>
        <end position="91"/>
    </location>
</feature>
<comment type="function">
    <text evidence="9">Catalyzes quinol oxidation with the concomitant reduction of oxygen to water.</text>
</comment>
<dbReference type="Pfam" id="PF03626">
    <property type="entry name" value="COX4_pro"/>
    <property type="match status" value="1"/>
</dbReference>
<dbReference type="PANTHER" id="PTHR36835">
    <property type="entry name" value="CYTOCHROME BO(3) UBIQUINOL OXIDASE SUBUNIT 4"/>
    <property type="match status" value="1"/>
</dbReference>
<dbReference type="Proteomes" id="UP001597520">
    <property type="component" value="Unassembled WGS sequence"/>
</dbReference>
<evidence type="ECO:0000313" key="10">
    <source>
        <dbReference type="EMBL" id="MFD2706012.1"/>
    </source>
</evidence>
<evidence type="ECO:0000256" key="1">
    <source>
        <dbReference type="ARBA" id="ARBA00000725"/>
    </source>
</evidence>
<dbReference type="InterPro" id="IPR005171">
    <property type="entry name" value="Cyt_c_oxidase_su4_prok"/>
</dbReference>
<dbReference type="RefSeq" id="WP_380713328.1">
    <property type="nucleotide sequence ID" value="NZ_JBHUML010000003.1"/>
</dbReference>
<keyword evidence="7 9" id="KW-0560">Oxidoreductase</keyword>
<organism evidence="10 11">
    <name type="scientific">Salibacterium lacus</name>
    <dbReference type="NCBI Taxonomy" id="1898109"/>
    <lineage>
        <taxon>Bacteria</taxon>
        <taxon>Bacillati</taxon>
        <taxon>Bacillota</taxon>
        <taxon>Bacilli</taxon>
        <taxon>Bacillales</taxon>
        <taxon>Bacillaceae</taxon>
    </lineage>
</organism>
<dbReference type="NCBIfam" id="TIGR02901">
    <property type="entry name" value="QoxD"/>
    <property type="match status" value="1"/>
</dbReference>
<dbReference type="InterPro" id="IPR050968">
    <property type="entry name" value="Cytochrome_c_oxidase_bac_sub4"/>
</dbReference>
<evidence type="ECO:0000256" key="7">
    <source>
        <dbReference type="ARBA" id="ARBA00023002"/>
    </source>
</evidence>
<comment type="catalytic activity">
    <reaction evidence="1 9">
        <text>2 a quinol + O2 = 2 a quinone + 2 H2O</text>
        <dbReference type="Rhea" id="RHEA:55376"/>
        <dbReference type="ChEBI" id="CHEBI:15377"/>
        <dbReference type="ChEBI" id="CHEBI:15379"/>
        <dbReference type="ChEBI" id="CHEBI:24646"/>
        <dbReference type="ChEBI" id="CHEBI:132124"/>
    </reaction>
</comment>
<gene>
    <name evidence="10" type="primary">qoxD</name>
    <name evidence="10" type="ORF">ACFSUB_11110</name>
</gene>
<evidence type="ECO:0000256" key="5">
    <source>
        <dbReference type="ARBA" id="ARBA00022692"/>
    </source>
</evidence>
<evidence type="ECO:0000313" key="11">
    <source>
        <dbReference type="Proteomes" id="UP001597520"/>
    </source>
</evidence>
<evidence type="ECO:0000256" key="8">
    <source>
        <dbReference type="ARBA" id="ARBA00023136"/>
    </source>
</evidence>
<accession>A0ABW5T4B5</accession>
<evidence type="ECO:0000256" key="2">
    <source>
        <dbReference type="ARBA" id="ARBA00004651"/>
    </source>
</evidence>
<reference evidence="11" key="1">
    <citation type="journal article" date="2019" name="Int. J. Syst. Evol. Microbiol.">
        <title>The Global Catalogue of Microorganisms (GCM) 10K type strain sequencing project: providing services to taxonomists for standard genome sequencing and annotation.</title>
        <authorList>
            <consortium name="The Broad Institute Genomics Platform"/>
            <consortium name="The Broad Institute Genome Sequencing Center for Infectious Disease"/>
            <person name="Wu L."/>
            <person name="Ma J."/>
        </authorList>
    </citation>
    <scope>NUCLEOTIDE SEQUENCE [LARGE SCALE GENOMIC DNA]</scope>
    <source>
        <strain evidence="11">KCTC 33792</strain>
    </source>
</reference>
<proteinExistence type="inferred from homology"/>
<comment type="subcellular location">
    <subcellularLocation>
        <location evidence="2 9">Cell membrane</location>
        <topology evidence="2 9">Multi-pass membrane protein</topology>
    </subcellularLocation>
</comment>
<dbReference type="InterPro" id="IPR014250">
    <property type="entry name" value="QoxD"/>
</dbReference>
<sequence>MSAENEKFPKKHIVGFLGSLVLTLAAAWAALGSDLPTHWIIISIMVMAVIQAFIQLFMFMHLTETESGGLQVGNMLHAFFIAAVIIAGSVWTMSFGFSHNHDGGGGDMQMEEHEQDH</sequence>
<protein>
    <recommendedName>
        <fullName evidence="9">Quinol oxidase subunit 4</fullName>
        <ecNumber evidence="9">1.10.3.-</ecNumber>
    </recommendedName>
</protein>
<comment type="caution">
    <text evidence="9">Lacks conserved residue(s) required for the propagation of feature annotation.</text>
</comment>
<keyword evidence="4 9" id="KW-1003">Cell membrane</keyword>
<comment type="similarity">
    <text evidence="3 9">Belongs to the cytochrome c oxidase bacterial subunit 4 family.</text>
</comment>
<dbReference type="PANTHER" id="PTHR36835:SF1">
    <property type="entry name" value="CYTOCHROME BO(3) UBIQUINOL OXIDASE SUBUNIT 4"/>
    <property type="match status" value="1"/>
</dbReference>
<name>A0ABW5T4B5_9BACI</name>
<comment type="caution">
    <text evidence="10">The sequence shown here is derived from an EMBL/GenBank/DDBJ whole genome shotgun (WGS) entry which is preliminary data.</text>
</comment>
<evidence type="ECO:0000256" key="6">
    <source>
        <dbReference type="ARBA" id="ARBA00022989"/>
    </source>
</evidence>
<dbReference type="EC" id="1.10.3.-" evidence="9"/>
<keyword evidence="8 9" id="KW-0472">Membrane</keyword>
<keyword evidence="6 9" id="KW-1133">Transmembrane helix</keyword>
<keyword evidence="5 9" id="KW-0812">Transmembrane</keyword>
<keyword evidence="11" id="KW-1185">Reference proteome</keyword>
<evidence type="ECO:0000256" key="3">
    <source>
        <dbReference type="ARBA" id="ARBA00008079"/>
    </source>
</evidence>
<feature type="transmembrane region" description="Helical" evidence="9">
    <location>
        <begin position="39"/>
        <end position="60"/>
    </location>
</feature>